<feature type="coiled-coil region" evidence="1">
    <location>
        <begin position="23"/>
        <end position="72"/>
    </location>
</feature>
<keyword evidence="2" id="KW-1133">Transmembrane helix</keyword>
<keyword evidence="2" id="KW-0472">Membrane</keyword>
<evidence type="ECO:0000256" key="2">
    <source>
        <dbReference type="SAM" id="Phobius"/>
    </source>
</evidence>
<feature type="domain" description="Holliday junction resolvase-related" evidence="3">
    <location>
        <begin position="11"/>
        <end position="179"/>
    </location>
</feature>
<dbReference type="EMBL" id="JASBAN010000001">
    <property type="protein sequence ID" value="MDI2111973.1"/>
    <property type="molecule type" value="Genomic_DNA"/>
</dbReference>
<dbReference type="Proteomes" id="UP001431775">
    <property type="component" value="Unassembled WGS sequence"/>
</dbReference>
<comment type="caution">
    <text evidence="4">The sequence shown here is derived from an EMBL/GenBank/DDBJ whole genome shotgun (WGS) entry which is preliminary data.</text>
</comment>
<dbReference type="RefSeq" id="WP_281461653.1">
    <property type="nucleotide sequence ID" value="NZ_JASBAN010000001.1"/>
</dbReference>
<evidence type="ECO:0000313" key="5">
    <source>
        <dbReference type="Proteomes" id="UP001431775"/>
    </source>
</evidence>
<sequence length="197" mass="23268">MNTTIIIALFIIIVLLLYYIKKIETIAELKKHHQQEINALKINPYKDMNVLRAEKNKEIRILEENLHKLRTEYYKGIKLPIEHALTSSRNAFKRELGELFCPFHKGFPYHPKDCMFVGNPIDYIIFNNLDGYRDGEKNIEDVEIIFFEVKTTHSAHLSTIQKAIKYAIENKKIKFKTFQYDENTINKGKITLSEKYN</sequence>
<gene>
    <name evidence="4" type="ORF">QJV33_01485</name>
</gene>
<feature type="transmembrane region" description="Helical" evidence="2">
    <location>
        <begin position="6"/>
        <end position="21"/>
    </location>
</feature>
<dbReference type="InterPro" id="IPR019287">
    <property type="entry name" value="Hday_junct_resolvase-rel_dom"/>
</dbReference>
<protein>
    <submittedName>
        <fullName evidence="4">Holliday junction resolvase-like protein</fullName>
    </submittedName>
</protein>
<keyword evidence="2" id="KW-0812">Transmembrane</keyword>
<evidence type="ECO:0000313" key="4">
    <source>
        <dbReference type="EMBL" id="MDI2111973.1"/>
    </source>
</evidence>
<keyword evidence="5" id="KW-1185">Reference proteome</keyword>
<accession>A0ABT6Q501</accession>
<organism evidence="4 5">
    <name type="scientific">Commensalibacter nepenthis</name>
    <dbReference type="NCBI Taxonomy" id="3043872"/>
    <lineage>
        <taxon>Bacteria</taxon>
        <taxon>Pseudomonadati</taxon>
        <taxon>Pseudomonadota</taxon>
        <taxon>Alphaproteobacteria</taxon>
        <taxon>Acetobacterales</taxon>
        <taxon>Acetobacteraceae</taxon>
    </lineage>
</organism>
<reference evidence="4" key="1">
    <citation type="submission" date="2023-05" db="EMBL/GenBank/DDBJ databases">
        <title>Whole genome sequence of Commensalibacter sp.</title>
        <authorList>
            <person name="Charoenyingcharoen P."/>
            <person name="Yukphan P."/>
        </authorList>
    </citation>
    <scope>NUCLEOTIDE SEQUENCE</scope>
    <source>
        <strain evidence="4">TBRC 10068</strain>
    </source>
</reference>
<evidence type="ECO:0000256" key="1">
    <source>
        <dbReference type="SAM" id="Coils"/>
    </source>
</evidence>
<evidence type="ECO:0000259" key="3">
    <source>
        <dbReference type="Pfam" id="PF10107"/>
    </source>
</evidence>
<dbReference type="Pfam" id="PF10107">
    <property type="entry name" value="Endonuc_Holl"/>
    <property type="match status" value="1"/>
</dbReference>
<proteinExistence type="predicted"/>
<keyword evidence="1" id="KW-0175">Coiled coil</keyword>
<name>A0ABT6Q501_9PROT</name>